<accession>A0A5A7QJ72</accession>
<protein>
    <recommendedName>
        <fullName evidence="2">Chalcone-flavonone isomerase family protein</fullName>
    </recommendedName>
</protein>
<comment type="similarity">
    <text evidence="1 2">Belongs to the chalcone isomerase family.</text>
</comment>
<dbReference type="InterPro" id="IPR016088">
    <property type="entry name" value="Chalcone_isomerase_3-sand"/>
</dbReference>
<dbReference type="InterPro" id="IPR016089">
    <property type="entry name" value="Chalcone_isomerase_bundle_sf"/>
</dbReference>
<dbReference type="Gene3D" id="3.50.70.10">
    <property type="match status" value="1"/>
</dbReference>
<dbReference type="GO" id="GO:0016872">
    <property type="term" value="F:intramolecular lyase activity"/>
    <property type="evidence" value="ECO:0007669"/>
    <property type="project" value="InterPro"/>
</dbReference>
<gene>
    <name evidence="4" type="ORF">STAS_21431</name>
</gene>
<organism evidence="4 5">
    <name type="scientific">Striga asiatica</name>
    <name type="common">Asiatic witchweed</name>
    <name type="synonym">Buchnera asiatica</name>
    <dbReference type="NCBI Taxonomy" id="4170"/>
    <lineage>
        <taxon>Eukaryota</taxon>
        <taxon>Viridiplantae</taxon>
        <taxon>Streptophyta</taxon>
        <taxon>Embryophyta</taxon>
        <taxon>Tracheophyta</taxon>
        <taxon>Spermatophyta</taxon>
        <taxon>Magnoliopsida</taxon>
        <taxon>eudicotyledons</taxon>
        <taxon>Gunneridae</taxon>
        <taxon>Pentapetalae</taxon>
        <taxon>asterids</taxon>
        <taxon>lamiids</taxon>
        <taxon>Lamiales</taxon>
        <taxon>Orobanchaceae</taxon>
        <taxon>Buchnereae</taxon>
        <taxon>Striga</taxon>
    </lineage>
</organism>
<evidence type="ECO:0000256" key="1">
    <source>
        <dbReference type="ARBA" id="ARBA00007166"/>
    </source>
</evidence>
<keyword evidence="4" id="KW-0413">Isomerase</keyword>
<dbReference type="PANTHER" id="PTHR47588:SF1">
    <property type="entry name" value="CHALCONE--FLAVANONE ISOMERASE 3-RELATED"/>
    <property type="match status" value="1"/>
</dbReference>
<dbReference type="Proteomes" id="UP000325081">
    <property type="component" value="Unassembled WGS sequence"/>
</dbReference>
<comment type="caution">
    <text evidence="4">The sequence shown here is derived from an EMBL/GenBank/DDBJ whole genome shotgun (WGS) entry which is preliminary data.</text>
</comment>
<dbReference type="OrthoDB" id="1883168at2759"/>
<dbReference type="InterPro" id="IPR016087">
    <property type="entry name" value="Chalcone_isomerase"/>
</dbReference>
<dbReference type="EMBL" id="BKCP01007004">
    <property type="protein sequence ID" value="GER44527.1"/>
    <property type="molecule type" value="Genomic_DNA"/>
</dbReference>
<dbReference type="AlphaFoldDB" id="A0A5A7QJ72"/>
<evidence type="ECO:0000259" key="3">
    <source>
        <dbReference type="Pfam" id="PF02431"/>
    </source>
</evidence>
<feature type="domain" description="Chalcone isomerase" evidence="3">
    <location>
        <begin position="18"/>
        <end position="205"/>
    </location>
</feature>
<dbReference type="Gene3D" id="1.10.890.20">
    <property type="match status" value="1"/>
</dbReference>
<evidence type="ECO:0000256" key="2">
    <source>
        <dbReference type="RuleBase" id="RU361158"/>
    </source>
</evidence>
<evidence type="ECO:0000313" key="4">
    <source>
        <dbReference type="EMBL" id="GER44527.1"/>
    </source>
</evidence>
<dbReference type="InterPro" id="IPR044191">
    <property type="entry name" value="CHI3-like"/>
</dbReference>
<dbReference type="SUPFAM" id="SSF54626">
    <property type="entry name" value="Chalcone isomerase"/>
    <property type="match status" value="1"/>
</dbReference>
<dbReference type="Pfam" id="PF02431">
    <property type="entry name" value="Chalcone"/>
    <property type="match status" value="1"/>
</dbReference>
<evidence type="ECO:0000313" key="5">
    <source>
        <dbReference type="Proteomes" id="UP000325081"/>
    </source>
</evidence>
<proteinExistence type="inferred from homology"/>
<sequence>MGSVGSETVMVDGIPFPSNLSQLSLFANGITDIEIHFLQIKFTAIGVYIDPQVVSHLTKWKGKSEAELAQDDEFFEAIISAPVDKAVRVVVIKEIKGSQFGVQIESAVRDRLAEADKYEEEEEEELEQVVAFFQSKYLKPNTVLTFHFPAASTPTAEIGFSSEGKEESKFEVKNGNVVEMIKKWYLGGPTSVSPTTIRSLAAGLSAELSK</sequence>
<reference evidence="5" key="1">
    <citation type="journal article" date="2019" name="Curr. Biol.">
        <title>Genome Sequence of Striga asiatica Provides Insight into the Evolution of Plant Parasitism.</title>
        <authorList>
            <person name="Yoshida S."/>
            <person name="Kim S."/>
            <person name="Wafula E.K."/>
            <person name="Tanskanen J."/>
            <person name="Kim Y.M."/>
            <person name="Honaas L."/>
            <person name="Yang Z."/>
            <person name="Spallek T."/>
            <person name="Conn C.E."/>
            <person name="Ichihashi Y."/>
            <person name="Cheong K."/>
            <person name="Cui S."/>
            <person name="Der J.P."/>
            <person name="Gundlach H."/>
            <person name="Jiao Y."/>
            <person name="Hori C."/>
            <person name="Ishida J.K."/>
            <person name="Kasahara H."/>
            <person name="Kiba T."/>
            <person name="Kim M.S."/>
            <person name="Koo N."/>
            <person name="Laohavisit A."/>
            <person name="Lee Y.H."/>
            <person name="Lumba S."/>
            <person name="McCourt P."/>
            <person name="Mortimer J.C."/>
            <person name="Mutuku J.M."/>
            <person name="Nomura T."/>
            <person name="Sasaki-Sekimoto Y."/>
            <person name="Seto Y."/>
            <person name="Wang Y."/>
            <person name="Wakatake T."/>
            <person name="Sakakibara H."/>
            <person name="Demura T."/>
            <person name="Yamaguchi S."/>
            <person name="Yoneyama K."/>
            <person name="Manabe R.I."/>
            <person name="Nelson D.C."/>
            <person name="Schulman A.H."/>
            <person name="Timko M.P."/>
            <person name="dePamphilis C.W."/>
            <person name="Choi D."/>
            <person name="Shirasu K."/>
        </authorList>
    </citation>
    <scope>NUCLEOTIDE SEQUENCE [LARGE SCALE GENOMIC DNA]</scope>
    <source>
        <strain evidence="5">cv. UVA1</strain>
    </source>
</reference>
<dbReference type="PANTHER" id="PTHR47588">
    <property type="entry name" value="CHALCONE--FLAVONONE ISOMERASE 3-RELATED"/>
    <property type="match status" value="1"/>
</dbReference>
<keyword evidence="5" id="KW-1185">Reference proteome</keyword>
<dbReference type="InterPro" id="IPR036298">
    <property type="entry name" value="Chalcone_isomerase_sf"/>
</dbReference>
<name>A0A5A7QJ72_STRAF</name>